<name>A0A399J7H4_9MICC</name>
<proteinExistence type="predicted"/>
<dbReference type="EMBL" id="QQXK01000027">
    <property type="protein sequence ID" value="RII41438.1"/>
    <property type="molecule type" value="Genomic_DNA"/>
</dbReference>
<evidence type="ECO:0000313" key="2">
    <source>
        <dbReference type="Proteomes" id="UP000265419"/>
    </source>
</evidence>
<comment type="caution">
    <text evidence="1">The sequence shown here is derived from an EMBL/GenBank/DDBJ whole genome shotgun (WGS) entry which is preliminary data.</text>
</comment>
<protein>
    <submittedName>
        <fullName evidence="1">Uncharacterized protein</fullName>
    </submittedName>
</protein>
<evidence type="ECO:0000313" key="1">
    <source>
        <dbReference type="EMBL" id="RII41438.1"/>
    </source>
</evidence>
<organism evidence="1 2">
    <name type="scientific">Galactobacter valiniphilus</name>
    <dbReference type="NCBI Taxonomy" id="2676122"/>
    <lineage>
        <taxon>Bacteria</taxon>
        <taxon>Bacillati</taxon>
        <taxon>Actinomycetota</taxon>
        <taxon>Actinomycetes</taxon>
        <taxon>Micrococcales</taxon>
        <taxon>Micrococcaceae</taxon>
        <taxon>Galactobacter</taxon>
    </lineage>
</organism>
<reference evidence="1 2" key="1">
    <citation type="submission" date="2018-07" db="EMBL/GenBank/DDBJ databases">
        <title>Arthrobacter sp. nov., isolated from raw cow's milk with high bacterial count.</title>
        <authorList>
            <person name="Hahne J."/>
            <person name="Isele D."/>
            <person name="Lipski A."/>
        </authorList>
    </citation>
    <scope>NUCLEOTIDE SEQUENCE [LARGE SCALE GENOMIC DNA]</scope>
    <source>
        <strain evidence="1 2">JZ R-35</strain>
    </source>
</reference>
<dbReference type="AlphaFoldDB" id="A0A399J7H4"/>
<gene>
    <name evidence="1" type="ORF">DWB68_12505</name>
</gene>
<sequence length="197" mass="22049">MLTSLGFRLAPLSESLVLSIARLPFTEAVVLADATLRRRPGFVGSEPHDRALSLLGSLSALRRVTEVLEFASALSESPGESWSRAIMALQGLEPPVLQQEFVTDGARDRVDCWWPSCGVIGEFDGKDKYLSLGGSSRAEQWQVLNAERQREARLRSRSEVRAVVRWTWDELRHSELFAHKLELAGVPRDRGRRLRAA</sequence>
<accession>A0A399J7H4</accession>
<keyword evidence="2" id="KW-1185">Reference proteome</keyword>
<dbReference type="Proteomes" id="UP000265419">
    <property type="component" value="Unassembled WGS sequence"/>
</dbReference>